<proteinExistence type="predicted"/>
<reference evidence="1 2" key="1">
    <citation type="submission" date="2024-02" db="EMBL/GenBank/DDBJ databases">
        <title>de novo genome assembly of Solanum bulbocastanum strain 11H21.</title>
        <authorList>
            <person name="Hosaka A.J."/>
        </authorList>
    </citation>
    <scope>NUCLEOTIDE SEQUENCE [LARGE SCALE GENOMIC DNA]</scope>
    <source>
        <tissue evidence="1">Young leaves</tissue>
    </source>
</reference>
<dbReference type="EMBL" id="JBANQN010000012">
    <property type="protein sequence ID" value="KAK6773700.1"/>
    <property type="molecule type" value="Genomic_DNA"/>
</dbReference>
<dbReference type="Pfam" id="PF14223">
    <property type="entry name" value="Retrotran_gag_2"/>
    <property type="match status" value="1"/>
</dbReference>
<keyword evidence="2" id="KW-1185">Reference proteome</keyword>
<evidence type="ECO:0000313" key="2">
    <source>
        <dbReference type="Proteomes" id="UP001371456"/>
    </source>
</evidence>
<accession>A0AAN8SSU2</accession>
<dbReference type="AlphaFoldDB" id="A0AAN8SSU2"/>
<dbReference type="Proteomes" id="UP001371456">
    <property type="component" value="Unassembled WGS sequence"/>
</dbReference>
<gene>
    <name evidence="1" type="ORF">RDI58_028938</name>
</gene>
<organism evidence="1 2">
    <name type="scientific">Solanum bulbocastanum</name>
    <name type="common">Wild potato</name>
    <dbReference type="NCBI Taxonomy" id="147425"/>
    <lineage>
        <taxon>Eukaryota</taxon>
        <taxon>Viridiplantae</taxon>
        <taxon>Streptophyta</taxon>
        <taxon>Embryophyta</taxon>
        <taxon>Tracheophyta</taxon>
        <taxon>Spermatophyta</taxon>
        <taxon>Magnoliopsida</taxon>
        <taxon>eudicotyledons</taxon>
        <taxon>Gunneridae</taxon>
        <taxon>Pentapetalae</taxon>
        <taxon>asterids</taxon>
        <taxon>lamiids</taxon>
        <taxon>Solanales</taxon>
        <taxon>Solanaceae</taxon>
        <taxon>Solanoideae</taxon>
        <taxon>Solaneae</taxon>
        <taxon>Solanum</taxon>
    </lineage>
</organism>
<protein>
    <submittedName>
        <fullName evidence="1">Uncharacterized protein</fullName>
    </submittedName>
</protein>
<comment type="caution">
    <text evidence="1">The sequence shown here is derived from an EMBL/GenBank/DDBJ whole genome shotgun (WGS) entry which is preliminary data.</text>
</comment>
<name>A0AAN8SSU2_SOLBU</name>
<evidence type="ECO:0000313" key="1">
    <source>
        <dbReference type="EMBL" id="KAK6773700.1"/>
    </source>
</evidence>
<sequence length="79" mass="8963">MPTLLGQLEPDAEDEKEIKRHQEKDAKALLFIQLAVHEAIFSRIAAANNSRDVWMILKIEFQGSSKVLCSLMSHRSISQ</sequence>